<reference evidence="9" key="1">
    <citation type="submission" date="2018-11" db="EMBL/GenBank/DDBJ databases">
        <authorList>
            <person name="Alioto T."/>
            <person name="Alioto T."/>
        </authorList>
    </citation>
    <scope>NUCLEOTIDE SEQUENCE</scope>
</reference>
<name>A0A8B6G925_MYTGA</name>
<dbReference type="InterPro" id="IPR051764">
    <property type="entry name" value="Avidin/Streptavidin-rel"/>
</dbReference>
<keyword evidence="3" id="KW-0964">Secreted</keyword>
<protein>
    <submittedName>
        <fullName evidence="9">Uncharacterized protein</fullName>
    </submittedName>
</protein>
<evidence type="ECO:0000256" key="2">
    <source>
        <dbReference type="ARBA" id="ARBA00006297"/>
    </source>
</evidence>
<keyword evidence="6" id="KW-0325">Glycoprotein</keyword>
<dbReference type="InterPro" id="IPR036896">
    <property type="entry name" value="Avidin-like_sf"/>
</dbReference>
<proteinExistence type="inferred from homology"/>
<gene>
    <name evidence="9" type="ORF">MGAL_10B020491</name>
</gene>
<dbReference type="GO" id="GO:0009374">
    <property type="term" value="F:biotin binding"/>
    <property type="evidence" value="ECO:0007669"/>
    <property type="project" value="InterPro"/>
</dbReference>
<evidence type="ECO:0000313" key="9">
    <source>
        <dbReference type="EMBL" id="VDI60388.1"/>
    </source>
</evidence>
<dbReference type="InterPro" id="IPR005469">
    <property type="entry name" value="Avidin"/>
</dbReference>
<evidence type="ECO:0000256" key="3">
    <source>
        <dbReference type="ARBA" id="ARBA00022525"/>
    </source>
</evidence>
<organism evidence="9 10">
    <name type="scientific">Mytilus galloprovincialis</name>
    <name type="common">Mediterranean mussel</name>
    <dbReference type="NCBI Taxonomy" id="29158"/>
    <lineage>
        <taxon>Eukaryota</taxon>
        <taxon>Metazoa</taxon>
        <taxon>Spiralia</taxon>
        <taxon>Lophotrochozoa</taxon>
        <taxon>Mollusca</taxon>
        <taxon>Bivalvia</taxon>
        <taxon>Autobranchia</taxon>
        <taxon>Pteriomorphia</taxon>
        <taxon>Mytilida</taxon>
        <taxon>Mytiloidea</taxon>
        <taxon>Mytilidae</taxon>
        <taxon>Mytilinae</taxon>
        <taxon>Mytilus</taxon>
    </lineage>
</organism>
<dbReference type="PANTHER" id="PTHR34399">
    <property type="entry name" value="AVIDIN-RELATED"/>
    <property type="match status" value="1"/>
</dbReference>
<keyword evidence="5" id="KW-1015">Disulfide bond</keyword>
<dbReference type="Pfam" id="PF01382">
    <property type="entry name" value="Avidin"/>
    <property type="match status" value="1"/>
</dbReference>
<feature type="signal peptide" evidence="8">
    <location>
        <begin position="1"/>
        <end position="20"/>
    </location>
</feature>
<evidence type="ECO:0000256" key="1">
    <source>
        <dbReference type="ARBA" id="ARBA00004613"/>
    </source>
</evidence>
<dbReference type="Gene3D" id="2.40.128.30">
    <property type="entry name" value="Avidin-like"/>
    <property type="match status" value="1"/>
</dbReference>
<dbReference type="SUPFAM" id="SSF50876">
    <property type="entry name" value="Avidin/streptavidin"/>
    <property type="match status" value="1"/>
</dbReference>
<evidence type="ECO:0000256" key="5">
    <source>
        <dbReference type="ARBA" id="ARBA00023157"/>
    </source>
</evidence>
<dbReference type="PRINTS" id="PR00709">
    <property type="entry name" value="AVIDIN"/>
</dbReference>
<sequence>MVSVGFFLLECASILTLISAAGIKTDPCGVSGNWTNQFGSTMAITCQQGSPTTSQGSINGKYMYTPNNLLDLSGRYTMINRDCILGFSIVMDSTTGNSNTTSWTGIHYATENTIHTHWILAKHTEYNDMWKNTHIGTAVFTRTDKLENGGGVIG</sequence>
<dbReference type="EMBL" id="UYJE01008031">
    <property type="protein sequence ID" value="VDI60388.1"/>
    <property type="molecule type" value="Genomic_DNA"/>
</dbReference>
<accession>A0A8B6G925</accession>
<evidence type="ECO:0000313" key="10">
    <source>
        <dbReference type="Proteomes" id="UP000596742"/>
    </source>
</evidence>
<keyword evidence="4 8" id="KW-0732">Signal</keyword>
<feature type="chain" id="PRO_5032993757" evidence="8">
    <location>
        <begin position="21"/>
        <end position="154"/>
    </location>
</feature>
<dbReference type="PROSITE" id="PS51326">
    <property type="entry name" value="AVIDIN_2"/>
    <property type="match status" value="1"/>
</dbReference>
<dbReference type="GO" id="GO:0005576">
    <property type="term" value="C:extracellular region"/>
    <property type="evidence" value="ECO:0007669"/>
    <property type="project" value="UniProtKB-SubCell"/>
</dbReference>
<dbReference type="PANTHER" id="PTHR34399:SF3">
    <property type="entry name" value="AVID PROTEIN-RELATED"/>
    <property type="match status" value="1"/>
</dbReference>
<dbReference type="InterPro" id="IPR005468">
    <property type="entry name" value="Avidin/str"/>
</dbReference>
<evidence type="ECO:0000256" key="4">
    <source>
        <dbReference type="ARBA" id="ARBA00022729"/>
    </source>
</evidence>
<evidence type="ECO:0000256" key="8">
    <source>
        <dbReference type="SAM" id="SignalP"/>
    </source>
</evidence>
<evidence type="ECO:0000256" key="7">
    <source>
        <dbReference type="ARBA" id="ARBA00023267"/>
    </source>
</evidence>
<keyword evidence="7" id="KW-0092">Biotin</keyword>
<comment type="subcellular location">
    <subcellularLocation>
        <location evidence="1">Secreted</location>
    </subcellularLocation>
</comment>
<comment type="caution">
    <text evidence="9">The sequence shown here is derived from an EMBL/GenBank/DDBJ whole genome shotgun (WGS) entry which is preliminary data.</text>
</comment>
<dbReference type="Proteomes" id="UP000596742">
    <property type="component" value="Unassembled WGS sequence"/>
</dbReference>
<comment type="similarity">
    <text evidence="2">Belongs to the avidin/streptavidin family.</text>
</comment>
<dbReference type="AlphaFoldDB" id="A0A8B6G925"/>
<evidence type="ECO:0000256" key="6">
    <source>
        <dbReference type="ARBA" id="ARBA00023180"/>
    </source>
</evidence>
<keyword evidence="10" id="KW-1185">Reference proteome</keyword>